<comment type="caution">
    <text evidence="2">The sequence shown here is derived from an EMBL/GenBank/DDBJ whole genome shotgun (WGS) entry which is preliminary data.</text>
</comment>
<evidence type="ECO:0000256" key="1">
    <source>
        <dbReference type="SAM" id="SignalP"/>
    </source>
</evidence>
<protein>
    <submittedName>
        <fullName evidence="2">Uncharacterized protein</fullName>
    </submittedName>
</protein>
<accession>A0A1F7FLH2</accession>
<dbReference type="AlphaFoldDB" id="A0A1F7FLH2"/>
<dbReference type="Proteomes" id="UP000179243">
    <property type="component" value="Unassembled WGS sequence"/>
</dbReference>
<organism evidence="2 3">
    <name type="scientific">Candidatus Raymondbacteria bacterium RIFOXYD12_FULL_49_13</name>
    <dbReference type="NCBI Taxonomy" id="1817890"/>
    <lineage>
        <taxon>Bacteria</taxon>
        <taxon>Raymondiibacteriota</taxon>
    </lineage>
</organism>
<name>A0A1F7FLH2_UNCRA</name>
<feature type="chain" id="PRO_5009528844" evidence="1">
    <location>
        <begin position="21"/>
        <end position="110"/>
    </location>
</feature>
<feature type="signal peptide" evidence="1">
    <location>
        <begin position="1"/>
        <end position="20"/>
    </location>
</feature>
<proteinExistence type="predicted"/>
<reference evidence="2 3" key="1">
    <citation type="journal article" date="2016" name="Nat. Commun.">
        <title>Thousands of microbial genomes shed light on interconnected biogeochemical processes in an aquifer system.</title>
        <authorList>
            <person name="Anantharaman K."/>
            <person name="Brown C.T."/>
            <person name="Hug L.A."/>
            <person name="Sharon I."/>
            <person name="Castelle C.J."/>
            <person name="Probst A.J."/>
            <person name="Thomas B.C."/>
            <person name="Singh A."/>
            <person name="Wilkins M.J."/>
            <person name="Karaoz U."/>
            <person name="Brodie E.L."/>
            <person name="Williams K.H."/>
            <person name="Hubbard S.S."/>
            <person name="Banfield J.F."/>
        </authorList>
    </citation>
    <scope>NUCLEOTIDE SEQUENCE [LARGE SCALE GENOMIC DNA]</scope>
</reference>
<evidence type="ECO:0000313" key="3">
    <source>
        <dbReference type="Proteomes" id="UP000179243"/>
    </source>
</evidence>
<sequence>MRILTLFALCFAFASGSAEAQKPAKLAAVPATPAQDEFVIRKPGEITFTTGIVIEGRVEKPQVMLILTKERLKLQSIRFERSFVNRITEPVAYSTFELSRDKGTSDDLIR</sequence>
<gene>
    <name evidence="2" type="ORF">A2519_14350</name>
</gene>
<keyword evidence="1" id="KW-0732">Signal</keyword>
<dbReference type="EMBL" id="MFYX01000011">
    <property type="protein sequence ID" value="OGK07302.1"/>
    <property type="molecule type" value="Genomic_DNA"/>
</dbReference>
<evidence type="ECO:0000313" key="2">
    <source>
        <dbReference type="EMBL" id="OGK07302.1"/>
    </source>
</evidence>